<name>L0I9Y0_HALRX</name>
<dbReference type="GO" id="GO:0016757">
    <property type="term" value="F:glycosyltransferase activity"/>
    <property type="evidence" value="ECO:0007669"/>
    <property type="project" value="InterPro"/>
</dbReference>
<feature type="domain" description="Glycosyl transferase family 1" evidence="1">
    <location>
        <begin position="142"/>
        <end position="299"/>
    </location>
</feature>
<dbReference type="PANTHER" id="PTHR12526">
    <property type="entry name" value="GLYCOSYLTRANSFERASE"/>
    <property type="match status" value="1"/>
</dbReference>
<accession>L0I9Y0</accession>
<dbReference type="AlphaFoldDB" id="L0I9Y0"/>
<sequence>MVDFIQQRSYTVVHLLQVDNLLVESAIVLPDVSRLPPIVAQINGAFFGGNQNKQRPLVNKYTNRLLASPLNQAVETGLVWNKSSALVGDICLYRCIHGDVFDQILVHTSAAKEYVLDLCECTTPITVVPEPSTVEPPGFSQEYARQRIGLDPTETVLLFFGGLRKEKGIYQLLESLQLYNGPKFTLLIAGPEASATQKEIREIEKSIDPTLSLNIRYIYDSEQYFIASDGVLCPYLDEFGEERTSHVFQEALRLRRPVICPAFGSFESRLNSYNLGVLYSPNTAEGLNRAIQRFVENPEQWYSTEDMFRFYKKHSFENLCSKLLEVYRGIS</sequence>
<dbReference type="Pfam" id="PF00534">
    <property type="entry name" value="Glycos_transf_1"/>
    <property type="match status" value="1"/>
</dbReference>
<dbReference type="Gene3D" id="3.40.50.2000">
    <property type="entry name" value="Glycogen Phosphorylase B"/>
    <property type="match status" value="1"/>
</dbReference>
<keyword evidence="2" id="KW-0808">Transferase</keyword>
<organism evidence="2 3">
    <name type="scientific">Halovivax ruber (strain DSM 18193 / JCM 13892 / XH-70)</name>
    <dbReference type="NCBI Taxonomy" id="797302"/>
    <lineage>
        <taxon>Archaea</taxon>
        <taxon>Methanobacteriati</taxon>
        <taxon>Methanobacteriota</taxon>
        <taxon>Stenosarchaea group</taxon>
        <taxon>Halobacteria</taxon>
        <taxon>Halobacteriales</taxon>
        <taxon>Natrialbaceae</taxon>
        <taxon>Halovivax</taxon>
    </lineage>
</organism>
<dbReference type="KEGG" id="hru:Halru_1014"/>
<dbReference type="EMBL" id="CP003050">
    <property type="protein sequence ID" value="AGB15633.1"/>
    <property type="molecule type" value="Genomic_DNA"/>
</dbReference>
<dbReference type="HOGENOM" id="CLU_838394_0_0_2"/>
<proteinExistence type="predicted"/>
<protein>
    <submittedName>
        <fullName evidence="2">Glycosyltransferase</fullName>
    </submittedName>
</protein>
<keyword evidence="3" id="KW-1185">Reference proteome</keyword>
<evidence type="ECO:0000259" key="1">
    <source>
        <dbReference type="Pfam" id="PF00534"/>
    </source>
</evidence>
<reference evidence="2" key="1">
    <citation type="submission" date="2011-09" db="EMBL/GenBank/DDBJ databases">
        <title>Complete sequence of Halovivax ruber XH-70.</title>
        <authorList>
            <consortium name="US DOE Joint Genome Institute"/>
            <person name="Lucas S."/>
            <person name="Han J."/>
            <person name="Lapidus A."/>
            <person name="Cheng J.-F."/>
            <person name="Goodwin L."/>
            <person name="Pitluck S."/>
            <person name="Peters L."/>
            <person name="Mikhailova N."/>
            <person name="Davenport K."/>
            <person name="Detter J.C."/>
            <person name="Han C."/>
            <person name="Tapia R."/>
            <person name="Land M."/>
            <person name="Hauser L."/>
            <person name="Kyrpides N."/>
            <person name="Ivanova N."/>
            <person name="Pagani I."/>
            <person name="Sproer C."/>
            <person name="Anderson I."/>
            <person name="Woyke T."/>
        </authorList>
    </citation>
    <scope>NUCLEOTIDE SEQUENCE</scope>
    <source>
        <strain evidence="2">XH-70</strain>
    </source>
</reference>
<gene>
    <name evidence="2" type="ordered locus">Halru_1014</name>
</gene>
<evidence type="ECO:0000313" key="3">
    <source>
        <dbReference type="Proteomes" id="UP000010846"/>
    </source>
</evidence>
<dbReference type="eggNOG" id="arCOG01415">
    <property type="taxonomic scope" value="Archaea"/>
</dbReference>
<dbReference type="Proteomes" id="UP000010846">
    <property type="component" value="Chromosome"/>
</dbReference>
<dbReference type="SUPFAM" id="SSF53756">
    <property type="entry name" value="UDP-Glycosyltransferase/glycogen phosphorylase"/>
    <property type="match status" value="1"/>
</dbReference>
<dbReference type="InterPro" id="IPR001296">
    <property type="entry name" value="Glyco_trans_1"/>
</dbReference>
<evidence type="ECO:0000313" key="2">
    <source>
        <dbReference type="EMBL" id="AGB15633.1"/>
    </source>
</evidence>
<dbReference type="STRING" id="797302.Halru_1014"/>